<dbReference type="InterPro" id="IPR027304">
    <property type="entry name" value="Trigger_fact/SurA_dom_sf"/>
</dbReference>
<dbReference type="Pfam" id="PF13145">
    <property type="entry name" value="Rotamase_2"/>
    <property type="match status" value="1"/>
</dbReference>
<dbReference type="PANTHER" id="PTHR47245:SF2">
    <property type="entry name" value="PEPTIDYL-PROLYL CIS-TRANS ISOMERASE HP_0175-RELATED"/>
    <property type="match status" value="1"/>
</dbReference>
<proteinExistence type="predicted"/>
<dbReference type="PROSITE" id="PS50198">
    <property type="entry name" value="PPIC_PPIASE_2"/>
    <property type="match status" value="1"/>
</dbReference>
<dbReference type="SUPFAM" id="SSF109998">
    <property type="entry name" value="Triger factor/SurA peptide-binding domain-like"/>
    <property type="match status" value="1"/>
</dbReference>
<dbReference type="InterPro" id="IPR046357">
    <property type="entry name" value="PPIase_dom_sf"/>
</dbReference>
<keyword evidence="4" id="KW-1185">Reference proteome</keyword>
<dbReference type="Proteomes" id="UP001596337">
    <property type="component" value="Unassembled WGS sequence"/>
</dbReference>
<evidence type="ECO:0000313" key="3">
    <source>
        <dbReference type="EMBL" id="MFC6866178.1"/>
    </source>
</evidence>
<dbReference type="GO" id="GO:0016853">
    <property type="term" value="F:isomerase activity"/>
    <property type="evidence" value="ECO:0007669"/>
    <property type="project" value="UniProtKB-KW"/>
</dbReference>
<name>A0ABW2BVH2_9PSEU</name>
<keyword evidence="1" id="KW-0697">Rotamase</keyword>
<organism evidence="3 4">
    <name type="scientific">Haloechinothrix salitolerans</name>
    <dbReference type="NCBI Taxonomy" id="926830"/>
    <lineage>
        <taxon>Bacteria</taxon>
        <taxon>Bacillati</taxon>
        <taxon>Actinomycetota</taxon>
        <taxon>Actinomycetes</taxon>
        <taxon>Pseudonocardiales</taxon>
        <taxon>Pseudonocardiaceae</taxon>
        <taxon>Haloechinothrix</taxon>
    </lineage>
</organism>
<dbReference type="InterPro" id="IPR000297">
    <property type="entry name" value="PPIase_PpiC"/>
</dbReference>
<feature type="domain" description="PpiC" evidence="2">
    <location>
        <begin position="220"/>
        <end position="310"/>
    </location>
</feature>
<accession>A0ABW2BVH2</accession>
<dbReference type="PANTHER" id="PTHR47245">
    <property type="entry name" value="PEPTIDYLPROLYL ISOMERASE"/>
    <property type="match status" value="1"/>
</dbReference>
<evidence type="ECO:0000256" key="1">
    <source>
        <dbReference type="PROSITE-ProRule" id="PRU00278"/>
    </source>
</evidence>
<dbReference type="RefSeq" id="WP_345407267.1">
    <property type="nucleotide sequence ID" value="NZ_BAABLA010000123.1"/>
</dbReference>
<dbReference type="PROSITE" id="PS01096">
    <property type="entry name" value="PPIC_PPIASE_1"/>
    <property type="match status" value="1"/>
</dbReference>
<sequence length="378" mass="41554">MMKTLLHVIARAVKRVGWPSARAGRVAVSACTVIALLLTGGFFWLHSGRAAFGTYAGEGALSFVPAWLPADVAFRYGDKLVTEDELNQHSDMLRVLYGVTTPKKEDGKAQFRKDVAKSYAVSLVLQRAAGERDISIADKQARDALTRFVSERIGEGPGAYNQFIQSLSDEGTSEKVVLNELKRRLAIAKLSDAVVGDVGKVTDKEVKQAFVRRKDSLGTPERRAISNIVVKSKDEARRVLREIRSGTSFAKVARTVSLDGSTRDKGGRLGTLSKRQLEKSYAEVAFSTDKGELFGPVKNQHGWNVGRVNKILPPKPAEFSEIKKSLAQQLRTETALERWRSWLGERIADAGIVYADNYRPADPDALPTMAPSRLSGPR</sequence>
<dbReference type="InterPro" id="IPR050245">
    <property type="entry name" value="PrsA_foldase"/>
</dbReference>
<dbReference type="Gene3D" id="3.10.50.40">
    <property type="match status" value="1"/>
</dbReference>
<protein>
    <submittedName>
        <fullName evidence="3">Peptidyl-prolyl cis-trans isomerase</fullName>
    </submittedName>
</protein>
<comment type="caution">
    <text evidence="3">The sequence shown here is derived from an EMBL/GenBank/DDBJ whole genome shotgun (WGS) entry which is preliminary data.</text>
</comment>
<keyword evidence="1 3" id="KW-0413">Isomerase</keyword>
<dbReference type="EMBL" id="JBHSXX010000001">
    <property type="protein sequence ID" value="MFC6866178.1"/>
    <property type="molecule type" value="Genomic_DNA"/>
</dbReference>
<dbReference type="InterPro" id="IPR023058">
    <property type="entry name" value="PPIase_PpiC_CS"/>
</dbReference>
<dbReference type="SUPFAM" id="SSF54534">
    <property type="entry name" value="FKBP-like"/>
    <property type="match status" value="1"/>
</dbReference>
<reference evidence="4" key="1">
    <citation type="journal article" date="2019" name="Int. J. Syst. Evol. Microbiol.">
        <title>The Global Catalogue of Microorganisms (GCM) 10K type strain sequencing project: providing services to taxonomists for standard genome sequencing and annotation.</title>
        <authorList>
            <consortium name="The Broad Institute Genomics Platform"/>
            <consortium name="The Broad Institute Genome Sequencing Center for Infectious Disease"/>
            <person name="Wu L."/>
            <person name="Ma J."/>
        </authorList>
    </citation>
    <scope>NUCLEOTIDE SEQUENCE [LARGE SCALE GENOMIC DNA]</scope>
    <source>
        <strain evidence="4">KCTC 32255</strain>
    </source>
</reference>
<gene>
    <name evidence="3" type="ORF">ACFQGD_03385</name>
</gene>
<evidence type="ECO:0000313" key="4">
    <source>
        <dbReference type="Proteomes" id="UP001596337"/>
    </source>
</evidence>
<evidence type="ECO:0000259" key="2">
    <source>
        <dbReference type="PROSITE" id="PS50198"/>
    </source>
</evidence>